<feature type="domain" description="Protein kinase" evidence="2">
    <location>
        <begin position="46"/>
        <end position="305"/>
    </location>
</feature>
<dbReference type="SUPFAM" id="SSF56112">
    <property type="entry name" value="Protein kinase-like (PK-like)"/>
    <property type="match status" value="1"/>
</dbReference>
<reference evidence="3 4" key="1">
    <citation type="submission" date="2015-01" db="EMBL/GenBank/DDBJ databases">
        <title>The Genome Sequence of Fonsecaea pedrosoi CBS 271.37.</title>
        <authorList>
            <consortium name="The Broad Institute Genomics Platform"/>
            <person name="Cuomo C."/>
            <person name="de Hoog S."/>
            <person name="Gorbushina A."/>
            <person name="Stielow B."/>
            <person name="Teixiera M."/>
            <person name="Abouelleil A."/>
            <person name="Chapman S.B."/>
            <person name="Priest M."/>
            <person name="Young S.K."/>
            <person name="Wortman J."/>
            <person name="Nusbaum C."/>
            <person name="Birren B."/>
        </authorList>
    </citation>
    <scope>NUCLEOTIDE SEQUENCE [LARGE SCALE GENOMIC DNA]</scope>
    <source>
        <strain evidence="3 4">CBS 271.37</strain>
    </source>
</reference>
<protein>
    <recommendedName>
        <fullName evidence="2">Protein kinase domain-containing protein</fullName>
    </recommendedName>
</protein>
<dbReference type="InterPro" id="IPR000719">
    <property type="entry name" value="Prot_kinase_dom"/>
</dbReference>
<dbReference type="InterPro" id="IPR001245">
    <property type="entry name" value="Ser-Thr/Tyr_kinase_cat_dom"/>
</dbReference>
<keyword evidence="4" id="KW-1185">Reference proteome</keyword>
<dbReference type="Gene3D" id="1.10.510.10">
    <property type="entry name" value="Transferase(Phosphotransferase) domain 1"/>
    <property type="match status" value="1"/>
</dbReference>
<name>A0A0D2EZT7_9EURO</name>
<feature type="compositionally biased region" description="Polar residues" evidence="1">
    <location>
        <begin position="1"/>
        <end position="11"/>
    </location>
</feature>
<proteinExistence type="predicted"/>
<dbReference type="GO" id="GO:0005737">
    <property type="term" value="C:cytoplasm"/>
    <property type="evidence" value="ECO:0007669"/>
    <property type="project" value="TreeGrafter"/>
</dbReference>
<evidence type="ECO:0000313" key="3">
    <source>
        <dbReference type="EMBL" id="KIW79857.1"/>
    </source>
</evidence>
<feature type="compositionally biased region" description="Polar residues" evidence="1">
    <location>
        <begin position="26"/>
        <end position="40"/>
    </location>
</feature>
<evidence type="ECO:0000313" key="4">
    <source>
        <dbReference type="Proteomes" id="UP000053029"/>
    </source>
</evidence>
<evidence type="ECO:0000259" key="2">
    <source>
        <dbReference type="PROSITE" id="PS50011"/>
    </source>
</evidence>
<sequence length="305" mass="33882">MSPMQKTSNRDTVFPGSGGDYLANIQRPNNSNLPESQVESSTRHSRALVKSTTKSGLRDLYLPLKYKTQRVNWREDSPWSFYEGAYRIELGGSVAVVLRSDTGEQFTLSSASITEEQIKRLCELKHKNLVQTYEVFSYEGVYYTVSNHEAISLNHFIACDKSLNEAQLASIFAQSLEGIAYLATHGLRHSEIICPNILVSLEGVVKIANLELCQNGARAPAKQDLAALGSAVMSVMNKKHVEKGKFSIMNPSLWSSEAISFLSLTMDSTYEALSSHSFLDLAKPQYLPWIVLYALRKAHNAVAPI</sequence>
<dbReference type="Proteomes" id="UP000053029">
    <property type="component" value="Unassembled WGS sequence"/>
</dbReference>
<dbReference type="GO" id="GO:0005524">
    <property type="term" value="F:ATP binding"/>
    <property type="evidence" value="ECO:0007669"/>
    <property type="project" value="InterPro"/>
</dbReference>
<evidence type="ECO:0000256" key="1">
    <source>
        <dbReference type="SAM" id="MobiDB-lite"/>
    </source>
</evidence>
<dbReference type="AlphaFoldDB" id="A0A0D2EZT7"/>
<organism evidence="3 4">
    <name type="scientific">Fonsecaea pedrosoi CBS 271.37</name>
    <dbReference type="NCBI Taxonomy" id="1442368"/>
    <lineage>
        <taxon>Eukaryota</taxon>
        <taxon>Fungi</taxon>
        <taxon>Dikarya</taxon>
        <taxon>Ascomycota</taxon>
        <taxon>Pezizomycotina</taxon>
        <taxon>Eurotiomycetes</taxon>
        <taxon>Chaetothyriomycetidae</taxon>
        <taxon>Chaetothyriales</taxon>
        <taxon>Herpotrichiellaceae</taxon>
        <taxon>Fonsecaea</taxon>
    </lineage>
</organism>
<accession>A0A0D2EZT7</accession>
<dbReference type="InterPro" id="IPR011009">
    <property type="entry name" value="Kinase-like_dom_sf"/>
</dbReference>
<dbReference type="HOGENOM" id="CLU_912263_0_0_1"/>
<feature type="region of interest" description="Disordered" evidence="1">
    <location>
        <begin position="1"/>
        <end position="51"/>
    </location>
</feature>
<dbReference type="RefSeq" id="XP_013283665.1">
    <property type="nucleotide sequence ID" value="XM_013428211.1"/>
</dbReference>
<dbReference type="STRING" id="1442368.A0A0D2EZT7"/>
<dbReference type="PANTHER" id="PTHR24361">
    <property type="entry name" value="MITOGEN-ACTIVATED KINASE KINASE KINASE"/>
    <property type="match status" value="1"/>
</dbReference>
<dbReference type="GeneID" id="25305962"/>
<dbReference type="PROSITE" id="PS50011">
    <property type="entry name" value="PROTEIN_KINASE_DOM"/>
    <property type="match status" value="1"/>
</dbReference>
<dbReference type="GO" id="GO:0004674">
    <property type="term" value="F:protein serine/threonine kinase activity"/>
    <property type="evidence" value="ECO:0007669"/>
    <property type="project" value="TreeGrafter"/>
</dbReference>
<gene>
    <name evidence="3" type="ORF">Z517_06472</name>
</gene>
<dbReference type="EMBL" id="KN846972">
    <property type="protein sequence ID" value="KIW79857.1"/>
    <property type="molecule type" value="Genomic_DNA"/>
</dbReference>
<dbReference type="VEuPathDB" id="FungiDB:Z517_06472"/>
<dbReference type="InterPro" id="IPR053235">
    <property type="entry name" value="Ser_Thr_kinase"/>
</dbReference>
<dbReference type="SMART" id="SM00220">
    <property type="entry name" value="S_TKc"/>
    <property type="match status" value="1"/>
</dbReference>
<dbReference type="Pfam" id="PF07714">
    <property type="entry name" value="PK_Tyr_Ser-Thr"/>
    <property type="match status" value="1"/>
</dbReference>